<dbReference type="Proteomes" id="UP001347796">
    <property type="component" value="Unassembled WGS sequence"/>
</dbReference>
<dbReference type="SUPFAM" id="SSF81321">
    <property type="entry name" value="Family A G protein-coupled receptor-like"/>
    <property type="match status" value="1"/>
</dbReference>
<protein>
    <recommendedName>
        <fullName evidence="9">G-protein coupled receptors family 1 profile domain-containing protein</fullName>
    </recommendedName>
</protein>
<keyword evidence="5 8" id="KW-0472">Membrane</keyword>
<dbReference type="SMART" id="SM01381">
    <property type="entry name" value="7TM_GPCR_Srsx"/>
    <property type="match status" value="1"/>
</dbReference>
<dbReference type="PROSITE" id="PS50262">
    <property type="entry name" value="G_PROTEIN_RECEP_F1_2"/>
    <property type="match status" value="1"/>
</dbReference>
<dbReference type="Pfam" id="PF00001">
    <property type="entry name" value="7tm_1"/>
    <property type="match status" value="1"/>
</dbReference>
<feature type="transmembrane region" description="Helical" evidence="8">
    <location>
        <begin position="301"/>
        <end position="325"/>
    </location>
</feature>
<dbReference type="InterPro" id="IPR017452">
    <property type="entry name" value="GPCR_Rhodpsn_7TM"/>
</dbReference>
<evidence type="ECO:0000256" key="7">
    <source>
        <dbReference type="ARBA" id="ARBA00023224"/>
    </source>
</evidence>
<evidence type="ECO:0000256" key="4">
    <source>
        <dbReference type="ARBA" id="ARBA00023040"/>
    </source>
</evidence>
<evidence type="ECO:0000259" key="9">
    <source>
        <dbReference type="PROSITE" id="PS50262"/>
    </source>
</evidence>
<proteinExistence type="predicted"/>
<comment type="caution">
    <text evidence="10">The sequence shown here is derived from an EMBL/GenBank/DDBJ whole genome shotgun (WGS) entry which is preliminary data.</text>
</comment>
<feature type="transmembrane region" description="Helical" evidence="8">
    <location>
        <begin position="102"/>
        <end position="123"/>
    </location>
</feature>
<organism evidence="10 11">
    <name type="scientific">Patella caerulea</name>
    <name type="common">Rayed Mediterranean limpet</name>
    <dbReference type="NCBI Taxonomy" id="87958"/>
    <lineage>
        <taxon>Eukaryota</taxon>
        <taxon>Metazoa</taxon>
        <taxon>Spiralia</taxon>
        <taxon>Lophotrochozoa</taxon>
        <taxon>Mollusca</taxon>
        <taxon>Gastropoda</taxon>
        <taxon>Patellogastropoda</taxon>
        <taxon>Patelloidea</taxon>
        <taxon>Patellidae</taxon>
        <taxon>Patella</taxon>
    </lineage>
</organism>
<dbReference type="Gene3D" id="1.20.1070.10">
    <property type="entry name" value="Rhodopsin 7-helix transmembrane proteins"/>
    <property type="match status" value="1"/>
</dbReference>
<dbReference type="EMBL" id="JAZGQO010000007">
    <property type="protein sequence ID" value="KAK6183445.1"/>
    <property type="molecule type" value="Genomic_DNA"/>
</dbReference>
<feature type="transmembrane region" description="Helical" evidence="8">
    <location>
        <begin position="135"/>
        <end position="158"/>
    </location>
</feature>
<feature type="transmembrane region" description="Helical" evidence="8">
    <location>
        <begin position="269"/>
        <end position="289"/>
    </location>
</feature>
<dbReference type="GO" id="GO:0004930">
    <property type="term" value="F:G protein-coupled receptor activity"/>
    <property type="evidence" value="ECO:0007669"/>
    <property type="project" value="UniProtKB-KW"/>
</dbReference>
<keyword evidence="11" id="KW-1185">Reference proteome</keyword>
<evidence type="ECO:0000256" key="1">
    <source>
        <dbReference type="ARBA" id="ARBA00004141"/>
    </source>
</evidence>
<evidence type="ECO:0000256" key="6">
    <source>
        <dbReference type="ARBA" id="ARBA00023170"/>
    </source>
</evidence>
<keyword evidence="3 8" id="KW-1133">Transmembrane helix</keyword>
<accession>A0AAN8JVC1</accession>
<gene>
    <name evidence="10" type="ORF">SNE40_010926</name>
</gene>
<evidence type="ECO:0000313" key="10">
    <source>
        <dbReference type="EMBL" id="KAK6183445.1"/>
    </source>
</evidence>
<evidence type="ECO:0000256" key="5">
    <source>
        <dbReference type="ARBA" id="ARBA00023136"/>
    </source>
</evidence>
<comment type="subcellular location">
    <subcellularLocation>
        <location evidence="1">Membrane</location>
        <topology evidence="1">Multi-pass membrane protein</topology>
    </subcellularLocation>
</comment>
<feature type="domain" description="G-protein coupled receptors family 1 profile" evidence="9">
    <location>
        <begin position="45"/>
        <end position="325"/>
    </location>
</feature>
<keyword evidence="4" id="KW-0297">G-protein coupled receptor</keyword>
<dbReference type="AlphaFoldDB" id="A0AAN8JVC1"/>
<evidence type="ECO:0000256" key="8">
    <source>
        <dbReference type="SAM" id="Phobius"/>
    </source>
</evidence>
<keyword evidence="2 8" id="KW-0812">Transmembrane</keyword>
<reference evidence="10 11" key="1">
    <citation type="submission" date="2024-01" db="EMBL/GenBank/DDBJ databases">
        <title>The genome of the rayed Mediterranean limpet Patella caerulea (Linnaeus, 1758).</title>
        <authorList>
            <person name="Anh-Thu Weber A."/>
            <person name="Halstead-Nussloch G."/>
        </authorList>
    </citation>
    <scope>NUCLEOTIDE SEQUENCE [LARGE SCALE GENOMIC DNA]</scope>
    <source>
        <strain evidence="10">AATW-2023a</strain>
        <tissue evidence="10">Whole specimen</tissue>
    </source>
</reference>
<dbReference type="CDD" id="cd00637">
    <property type="entry name" value="7tm_classA_rhodopsin-like"/>
    <property type="match status" value="1"/>
</dbReference>
<dbReference type="GO" id="GO:0005886">
    <property type="term" value="C:plasma membrane"/>
    <property type="evidence" value="ECO:0007669"/>
    <property type="project" value="TreeGrafter"/>
</dbReference>
<name>A0AAN8JVC1_PATCE</name>
<evidence type="ECO:0000313" key="11">
    <source>
        <dbReference type="Proteomes" id="UP001347796"/>
    </source>
</evidence>
<dbReference type="PRINTS" id="PR00237">
    <property type="entry name" value="GPCRRHODOPSN"/>
</dbReference>
<dbReference type="InterPro" id="IPR000276">
    <property type="entry name" value="GPCR_Rhodpsn"/>
</dbReference>
<evidence type="ECO:0000256" key="2">
    <source>
        <dbReference type="ARBA" id="ARBA00022692"/>
    </source>
</evidence>
<sequence>MEKTHYSNLSRLNPDPVGFQGSIHTATLAVCTVLVIFVLFLGCVGNGTVILQALRCKKLRSNFDLLVLNLAGADFILCTCLSPTFLYLLFKDPPSPQIFCGSFLFLGITCGLLSLLTIVAIAVHRQARVVGQARGTLTLTQVGVILGIVWILSLSTALGATLHMTLNWEGSYQNCQAIINSPGLQSHNYILFFISPLVTVSFIIIIISYTVIARVVQDQGTGRVRVPPPPISPHRTIDTERQLVTVRRVSGRPCPCCARHPVLDKENKAITMCLVVILMIILCWSPLVISQFVELATGESIILYQVKLCGIALLFLNSALDPYVYAQNNDRRKYRYGRMFLRFLRCQRRQSNRTNLRVFSRIKPDFKRQKSSPINTETNTLQIASPKQTNKSLGPLASPYINDSLRRDYMSRLLLVEPRGCGSPYNRGMSNHLEDIRIHRDKRIANHKSPVLPETQNLIDS</sequence>
<evidence type="ECO:0000256" key="3">
    <source>
        <dbReference type="ARBA" id="ARBA00022989"/>
    </source>
</evidence>
<dbReference type="PANTHER" id="PTHR45695">
    <property type="entry name" value="LEUCOKININ RECEPTOR-RELATED"/>
    <property type="match status" value="1"/>
</dbReference>
<feature type="transmembrane region" description="Helical" evidence="8">
    <location>
        <begin position="66"/>
        <end position="90"/>
    </location>
</feature>
<keyword evidence="7" id="KW-0807">Transducer</keyword>
<feature type="transmembrane region" description="Helical" evidence="8">
    <location>
        <begin position="26"/>
        <end position="54"/>
    </location>
</feature>
<feature type="transmembrane region" description="Helical" evidence="8">
    <location>
        <begin position="189"/>
        <end position="216"/>
    </location>
</feature>
<dbReference type="PANTHER" id="PTHR45695:SF9">
    <property type="entry name" value="LEUCOKININ RECEPTOR"/>
    <property type="match status" value="1"/>
</dbReference>
<keyword evidence="6" id="KW-0675">Receptor</keyword>